<keyword evidence="1" id="KW-1133">Transmembrane helix</keyword>
<dbReference type="EMBL" id="MHIB01000038">
    <property type="protein sequence ID" value="OGY43315.1"/>
    <property type="molecule type" value="Genomic_DNA"/>
</dbReference>
<dbReference type="Pfam" id="PF08570">
    <property type="entry name" value="DUF1761"/>
    <property type="match status" value="1"/>
</dbReference>
<feature type="transmembrane region" description="Helical" evidence="1">
    <location>
        <begin position="114"/>
        <end position="136"/>
    </location>
</feature>
<dbReference type="STRING" id="1797532.A2729_05340"/>
<dbReference type="AlphaFoldDB" id="A0A1G1XT92"/>
<gene>
    <name evidence="2" type="ORF">A2729_05340</name>
</gene>
<evidence type="ECO:0000256" key="1">
    <source>
        <dbReference type="SAM" id="Phobius"/>
    </source>
</evidence>
<sequence length="137" mass="15433">MAIGLNYGAIVVAALFHMVLGWAWYSVLFGKAWMKLMKIDAKKVEEAKKKSMAKPFGIMTIAALVMSYILAHFIRYTGSMSALEGLQAGFWLWLGFIATVMVNSVLWEEKPWKLYLLNVAYYLVSLLGMGVILASWQ</sequence>
<dbReference type="InterPro" id="IPR013879">
    <property type="entry name" value="DUF1761"/>
</dbReference>
<reference evidence="2 3" key="1">
    <citation type="journal article" date="2016" name="Nat. Commun.">
        <title>Thousands of microbial genomes shed light on interconnected biogeochemical processes in an aquifer system.</title>
        <authorList>
            <person name="Anantharaman K."/>
            <person name="Brown C.T."/>
            <person name="Hug L.A."/>
            <person name="Sharon I."/>
            <person name="Castelle C.J."/>
            <person name="Probst A.J."/>
            <person name="Thomas B.C."/>
            <person name="Singh A."/>
            <person name="Wilkins M.J."/>
            <person name="Karaoz U."/>
            <person name="Brodie E.L."/>
            <person name="Williams K.H."/>
            <person name="Hubbard S.S."/>
            <person name="Banfield J.F."/>
        </authorList>
    </citation>
    <scope>NUCLEOTIDE SEQUENCE [LARGE SCALE GENOMIC DNA]</scope>
</reference>
<proteinExistence type="predicted"/>
<name>A0A1G1XT92_9BACT</name>
<evidence type="ECO:0008006" key="4">
    <source>
        <dbReference type="Google" id="ProtNLM"/>
    </source>
</evidence>
<keyword evidence="1" id="KW-0812">Transmembrane</keyword>
<comment type="caution">
    <text evidence="2">The sequence shown here is derived from an EMBL/GenBank/DDBJ whole genome shotgun (WGS) entry which is preliminary data.</text>
</comment>
<feature type="transmembrane region" description="Helical" evidence="1">
    <location>
        <begin position="88"/>
        <end position="107"/>
    </location>
</feature>
<protein>
    <recommendedName>
        <fullName evidence="4">DUF1761 domain-containing protein</fullName>
    </recommendedName>
</protein>
<dbReference type="Proteomes" id="UP000178930">
    <property type="component" value="Unassembled WGS sequence"/>
</dbReference>
<organism evidence="2 3">
    <name type="scientific">Candidatus Buchananbacteria bacterium RIFCSPHIGHO2_01_FULL_39_14</name>
    <dbReference type="NCBI Taxonomy" id="1797532"/>
    <lineage>
        <taxon>Bacteria</taxon>
        <taxon>Candidatus Buchananiibacteriota</taxon>
    </lineage>
</organism>
<evidence type="ECO:0000313" key="3">
    <source>
        <dbReference type="Proteomes" id="UP000178930"/>
    </source>
</evidence>
<keyword evidence="1" id="KW-0472">Membrane</keyword>
<evidence type="ECO:0000313" key="2">
    <source>
        <dbReference type="EMBL" id="OGY43315.1"/>
    </source>
</evidence>
<accession>A0A1G1XT92</accession>
<feature type="transmembrane region" description="Helical" evidence="1">
    <location>
        <begin position="6"/>
        <end position="34"/>
    </location>
</feature>
<feature type="transmembrane region" description="Helical" evidence="1">
    <location>
        <begin position="55"/>
        <end position="76"/>
    </location>
</feature>